<feature type="non-terminal residue" evidence="1">
    <location>
        <position position="1"/>
    </location>
</feature>
<protein>
    <submittedName>
        <fullName evidence="1">Uncharacterized protein</fullName>
    </submittedName>
</protein>
<dbReference type="AlphaFoldDB" id="A0AA35QS42"/>
<name>A0AA35QS42_GEOBA</name>
<dbReference type="Proteomes" id="UP001174909">
    <property type="component" value="Unassembled WGS sequence"/>
</dbReference>
<proteinExistence type="predicted"/>
<dbReference type="EMBL" id="CASHTH010000024">
    <property type="protein sequence ID" value="CAI7989146.1"/>
    <property type="molecule type" value="Genomic_DNA"/>
</dbReference>
<gene>
    <name evidence="1" type="ORF">GBAR_LOCUS152</name>
</gene>
<evidence type="ECO:0000313" key="1">
    <source>
        <dbReference type="EMBL" id="CAI7989146.1"/>
    </source>
</evidence>
<organism evidence="1 2">
    <name type="scientific">Geodia barretti</name>
    <name type="common">Barrett's horny sponge</name>
    <dbReference type="NCBI Taxonomy" id="519541"/>
    <lineage>
        <taxon>Eukaryota</taxon>
        <taxon>Metazoa</taxon>
        <taxon>Porifera</taxon>
        <taxon>Demospongiae</taxon>
        <taxon>Heteroscleromorpha</taxon>
        <taxon>Tetractinellida</taxon>
        <taxon>Astrophorina</taxon>
        <taxon>Geodiidae</taxon>
        <taxon>Geodia</taxon>
    </lineage>
</organism>
<sequence>HLPNGRRRIFLATVSPLSGATPTENRTNWTVRYPGRRLSGDVFLKSASLPRTADFFFTVPSIPWERGALSCCPYSYSISLFCGTSDKGP</sequence>
<comment type="caution">
    <text evidence="1">The sequence shown here is derived from an EMBL/GenBank/DDBJ whole genome shotgun (WGS) entry which is preliminary data.</text>
</comment>
<accession>A0AA35QS42</accession>
<reference evidence="1" key="1">
    <citation type="submission" date="2023-03" db="EMBL/GenBank/DDBJ databases">
        <authorList>
            <person name="Steffen K."/>
            <person name="Cardenas P."/>
        </authorList>
    </citation>
    <scope>NUCLEOTIDE SEQUENCE</scope>
</reference>
<keyword evidence="2" id="KW-1185">Reference proteome</keyword>
<evidence type="ECO:0000313" key="2">
    <source>
        <dbReference type="Proteomes" id="UP001174909"/>
    </source>
</evidence>
<feature type="non-terminal residue" evidence="1">
    <location>
        <position position="89"/>
    </location>
</feature>